<feature type="domain" description="Peptidase S8/S53" evidence="8">
    <location>
        <begin position="637"/>
        <end position="877"/>
    </location>
</feature>
<dbReference type="AlphaFoldDB" id="A0AAN6Y247"/>
<comment type="caution">
    <text evidence="9">The sequence shown here is derived from an EMBL/GenBank/DDBJ whole genome shotgun (WGS) entry which is preliminary data.</text>
</comment>
<dbReference type="GO" id="GO:0006508">
    <property type="term" value="P:proteolysis"/>
    <property type="evidence" value="ECO:0007669"/>
    <property type="project" value="UniProtKB-KW"/>
</dbReference>
<feature type="active site" description="Charge relay system" evidence="5">
    <location>
        <position position="858"/>
    </location>
</feature>
<feature type="compositionally biased region" description="Polar residues" evidence="7">
    <location>
        <begin position="254"/>
        <end position="265"/>
    </location>
</feature>
<evidence type="ECO:0000256" key="1">
    <source>
        <dbReference type="ARBA" id="ARBA00011073"/>
    </source>
</evidence>
<dbReference type="Pfam" id="PF00082">
    <property type="entry name" value="Peptidase_S8"/>
    <property type="match status" value="1"/>
</dbReference>
<evidence type="ECO:0000259" key="8">
    <source>
        <dbReference type="Pfam" id="PF00082"/>
    </source>
</evidence>
<evidence type="ECO:0000313" key="10">
    <source>
        <dbReference type="Proteomes" id="UP001301769"/>
    </source>
</evidence>
<feature type="region of interest" description="Disordered" evidence="7">
    <location>
        <begin position="413"/>
        <end position="584"/>
    </location>
</feature>
<comment type="similarity">
    <text evidence="1 5 6">Belongs to the peptidase S8 family.</text>
</comment>
<dbReference type="Gene3D" id="1.25.40.10">
    <property type="entry name" value="Tetratricopeptide repeat domain"/>
    <property type="match status" value="1"/>
</dbReference>
<gene>
    <name evidence="9" type="ORF">QBC37DRAFT_297699</name>
</gene>
<dbReference type="InterPro" id="IPR000209">
    <property type="entry name" value="Peptidase_S8/S53_dom"/>
</dbReference>
<dbReference type="InterPro" id="IPR023827">
    <property type="entry name" value="Peptidase_S8_Asp-AS"/>
</dbReference>
<dbReference type="Gene3D" id="3.40.50.200">
    <property type="entry name" value="Peptidase S8/S53 domain"/>
    <property type="match status" value="1"/>
</dbReference>
<dbReference type="GO" id="GO:0004252">
    <property type="term" value="F:serine-type endopeptidase activity"/>
    <property type="evidence" value="ECO:0007669"/>
    <property type="project" value="UniProtKB-UniRule"/>
</dbReference>
<evidence type="ECO:0000256" key="6">
    <source>
        <dbReference type="RuleBase" id="RU003355"/>
    </source>
</evidence>
<dbReference type="InterPro" id="IPR051048">
    <property type="entry name" value="Peptidase_S8/S53_subtilisin"/>
</dbReference>
<dbReference type="PROSITE" id="PS00136">
    <property type="entry name" value="SUBTILASE_ASP"/>
    <property type="match status" value="1"/>
</dbReference>
<dbReference type="PANTHER" id="PTHR43399:SF4">
    <property type="entry name" value="CELL WALL-ASSOCIATED PROTEASE"/>
    <property type="match status" value="1"/>
</dbReference>
<dbReference type="PROSITE" id="PS00138">
    <property type="entry name" value="SUBTILASE_SER"/>
    <property type="match status" value="1"/>
</dbReference>
<evidence type="ECO:0000256" key="7">
    <source>
        <dbReference type="SAM" id="MobiDB-lite"/>
    </source>
</evidence>
<dbReference type="InterPro" id="IPR011990">
    <property type="entry name" value="TPR-like_helical_dom_sf"/>
</dbReference>
<evidence type="ECO:0000256" key="3">
    <source>
        <dbReference type="ARBA" id="ARBA00022801"/>
    </source>
</evidence>
<dbReference type="SUPFAM" id="SSF52743">
    <property type="entry name" value="Subtilisin-like"/>
    <property type="match status" value="1"/>
</dbReference>
<dbReference type="PANTHER" id="PTHR43399">
    <property type="entry name" value="SUBTILISIN-RELATED"/>
    <property type="match status" value="1"/>
</dbReference>
<evidence type="ECO:0000256" key="2">
    <source>
        <dbReference type="ARBA" id="ARBA00022670"/>
    </source>
</evidence>
<evidence type="ECO:0000313" key="9">
    <source>
        <dbReference type="EMBL" id="KAK4207942.1"/>
    </source>
</evidence>
<feature type="region of interest" description="Disordered" evidence="7">
    <location>
        <begin position="340"/>
        <end position="365"/>
    </location>
</feature>
<feature type="compositionally biased region" description="Basic and acidic residues" evidence="7">
    <location>
        <begin position="340"/>
        <end position="349"/>
    </location>
</feature>
<feature type="region of interest" description="Disordered" evidence="7">
    <location>
        <begin position="254"/>
        <end position="317"/>
    </location>
</feature>
<feature type="active site" description="Charge relay system" evidence="5">
    <location>
        <position position="684"/>
    </location>
</feature>
<evidence type="ECO:0000256" key="4">
    <source>
        <dbReference type="ARBA" id="ARBA00022825"/>
    </source>
</evidence>
<accession>A0AAN6Y247</accession>
<keyword evidence="3 5" id="KW-0378">Hydrolase</keyword>
<name>A0AAN6Y247_9PEZI</name>
<reference evidence="9" key="2">
    <citation type="submission" date="2023-05" db="EMBL/GenBank/DDBJ databases">
        <authorList>
            <consortium name="Lawrence Berkeley National Laboratory"/>
            <person name="Steindorff A."/>
            <person name="Hensen N."/>
            <person name="Bonometti L."/>
            <person name="Westerberg I."/>
            <person name="Brannstrom I.O."/>
            <person name="Guillou S."/>
            <person name="Cros-Aarteil S."/>
            <person name="Calhoun S."/>
            <person name="Haridas S."/>
            <person name="Kuo A."/>
            <person name="Mondo S."/>
            <person name="Pangilinan J."/>
            <person name="Riley R."/>
            <person name="Labutti K."/>
            <person name="Andreopoulos B."/>
            <person name="Lipzen A."/>
            <person name="Chen C."/>
            <person name="Yanf M."/>
            <person name="Daum C."/>
            <person name="Ng V."/>
            <person name="Clum A."/>
            <person name="Ohm R."/>
            <person name="Martin F."/>
            <person name="Silar P."/>
            <person name="Natvig D."/>
            <person name="Lalanne C."/>
            <person name="Gautier V."/>
            <person name="Ament-Velasquez S.L."/>
            <person name="Kruys A."/>
            <person name="Hutchinson M.I."/>
            <person name="Powell A.J."/>
            <person name="Barry K."/>
            <person name="Miller A.N."/>
            <person name="Grigoriev I.V."/>
            <person name="Debuchy R."/>
            <person name="Gladieux P."/>
            <person name="Thoren M.H."/>
            <person name="Johannesson H."/>
        </authorList>
    </citation>
    <scope>NUCLEOTIDE SEQUENCE</scope>
    <source>
        <strain evidence="9">PSN293</strain>
    </source>
</reference>
<dbReference type="CDD" id="cd00306">
    <property type="entry name" value="Peptidases_S8_S53"/>
    <property type="match status" value="1"/>
</dbReference>
<proteinExistence type="inferred from homology"/>
<evidence type="ECO:0000256" key="5">
    <source>
        <dbReference type="PROSITE-ProRule" id="PRU01240"/>
    </source>
</evidence>
<dbReference type="InterPro" id="IPR015500">
    <property type="entry name" value="Peptidase_S8_subtilisin-rel"/>
</dbReference>
<dbReference type="InterPro" id="IPR023828">
    <property type="entry name" value="Peptidase_S8_Ser-AS"/>
</dbReference>
<feature type="compositionally biased region" description="Low complexity" evidence="7">
    <location>
        <begin position="557"/>
        <end position="568"/>
    </location>
</feature>
<dbReference type="SUPFAM" id="SSF48452">
    <property type="entry name" value="TPR-like"/>
    <property type="match status" value="1"/>
</dbReference>
<feature type="compositionally biased region" description="Polar residues" evidence="7">
    <location>
        <begin position="515"/>
        <end position="536"/>
    </location>
</feature>
<feature type="compositionally biased region" description="Basic and acidic residues" evidence="7">
    <location>
        <begin position="266"/>
        <end position="317"/>
    </location>
</feature>
<feature type="compositionally biased region" description="Basic and acidic residues" evidence="7">
    <location>
        <begin position="413"/>
        <end position="438"/>
    </location>
</feature>
<keyword evidence="10" id="KW-1185">Reference proteome</keyword>
<keyword evidence="4 5" id="KW-0720">Serine protease</keyword>
<reference evidence="9" key="1">
    <citation type="journal article" date="2023" name="Mol. Phylogenet. Evol.">
        <title>Genome-scale phylogeny and comparative genomics of the fungal order Sordariales.</title>
        <authorList>
            <person name="Hensen N."/>
            <person name="Bonometti L."/>
            <person name="Westerberg I."/>
            <person name="Brannstrom I.O."/>
            <person name="Guillou S."/>
            <person name="Cros-Aarteil S."/>
            <person name="Calhoun S."/>
            <person name="Haridas S."/>
            <person name="Kuo A."/>
            <person name="Mondo S."/>
            <person name="Pangilinan J."/>
            <person name="Riley R."/>
            <person name="LaButti K."/>
            <person name="Andreopoulos B."/>
            <person name="Lipzen A."/>
            <person name="Chen C."/>
            <person name="Yan M."/>
            <person name="Daum C."/>
            <person name="Ng V."/>
            <person name="Clum A."/>
            <person name="Steindorff A."/>
            <person name="Ohm R.A."/>
            <person name="Martin F."/>
            <person name="Silar P."/>
            <person name="Natvig D.O."/>
            <person name="Lalanne C."/>
            <person name="Gautier V."/>
            <person name="Ament-Velasquez S.L."/>
            <person name="Kruys A."/>
            <person name="Hutchinson M.I."/>
            <person name="Powell A.J."/>
            <person name="Barry K."/>
            <person name="Miller A.N."/>
            <person name="Grigoriev I.V."/>
            <person name="Debuchy R."/>
            <person name="Gladieux P."/>
            <person name="Hiltunen Thoren M."/>
            <person name="Johannesson H."/>
        </authorList>
    </citation>
    <scope>NUCLEOTIDE SEQUENCE</scope>
    <source>
        <strain evidence="9">PSN293</strain>
    </source>
</reference>
<dbReference type="EMBL" id="MU858266">
    <property type="protein sequence ID" value="KAK4207942.1"/>
    <property type="molecule type" value="Genomic_DNA"/>
</dbReference>
<dbReference type="PROSITE" id="PS51892">
    <property type="entry name" value="SUBTILASE"/>
    <property type="match status" value="1"/>
</dbReference>
<protein>
    <recommendedName>
        <fullName evidence="8">Peptidase S8/S53 domain-containing protein</fullName>
    </recommendedName>
</protein>
<feature type="compositionally biased region" description="Polar residues" evidence="7">
    <location>
        <begin position="544"/>
        <end position="553"/>
    </location>
</feature>
<dbReference type="InterPro" id="IPR036852">
    <property type="entry name" value="Peptidase_S8/S53_dom_sf"/>
</dbReference>
<organism evidence="9 10">
    <name type="scientific">Rhypophila decipiens</name>
    <dbReference type="NCBI Taxonomy" id="261697"/>
    <lineage>
        <taxon>Eukaryota</taxon>
        <taxon>Fungi</taxon>
        <taxon>Dikarya</taxon>
        <taxon>Ascomycota</taxon>
        <taxon>Pezizomycotina</taxon>
        <taxon>Sordariomycetes</taxon>
        <taxon>Sordariomycetidae</taxon>
        <taxon>Sordariales</taxon>
        <taxon>Naviculisporaceae</taxon>
        <taxon>Rhypophila</taxon>
    </lineage>
</organism>
<sequence>MADRQVGVRYFHKGIPKTVVGYDKCLQRKQEAESAAARGDLTRAISLLRENLIWCKTNLSVDPMHEMTVWHQEALATHLAEQGNHTEALVHIAEAYDSRYAVSPDGRDTLMTLDQYASVLANLGKHGLAARKYQEVWEAQKNALGHNNPLTLTTGFELACCWFNHGMSGVDKMLNLRKARDLHKDILTAREQQSPPDVVATVMTREELAQEHLELGDFDEARKLVKKNLDELRPWRRLRSKTFTIEEVRSFEQSSQSLLDSINQRDGNRQPQPRENKTREQRDGEERERQLREEMERLQQREREERERRQREQSERERELEIQEQARLRLERQEEENKRLREEKELERRKQQKQGQQRREREIQEQARLKLENMEREKKRLEEERLLARQKREEKIRAMREFENQELAKRRLEQAREQEAKRQREEEEDKIKTMKEFENQELANRRLKQAQAAEKRKEKELQAQGGPEIDQQSQGVNRVHPPEAEGATSTDPPGAATTPSPDKDPFASVAPIWTPTINIIQPPVTTEQPNRLTPNVPQEEGKLGSTTESSQGAKGQLSRSLSTSKLSSGTKARGASSIPVTGEDVQIERRKSDPAINKGASASPKPAFSRLNSVDRWFNDVHAINEIILDPFRRRAGKRVKIAVLDTGIDLGNTAFKDKEIRKRIKKRVDFVEKGGDATDICGHGTHCVAVLNRVAPWADIYVGRVAVGFEKGPDANIVAEAIRRALGPKGDGDAAGNWDVDILSLSLGFNGYNRAIKAALDEVMGRGNAKIVLAAASNSGTLRNMAFPASALEIIAVNSATANGIPSSFNPRSAKDEKRLTVLGEAVTSAWTTTVEEPNTGELTTNPNATKRMTGTSVATPIAAGIVALLLEAVMIDVPDEEDTMKILNEVRPWLRGYEGMMAVLMDKAAPTQGGYHNIVPQRLLDPTWPEERRINRIANRLRDILTDHFGDLREGP</sequence>
<dbReference type="PRINTS" id="PR00723">
    <property type="entry name" value="SUBTILISIN"/>
</dbReference>
<dbReference type="Proteomes" id="UP001301769">
    <property type="component" value="Unassembled WGS sequence"/>
</dbReference>
<feature type="active site" description="Charge relay system" evidence="5">
    <location>
        <position position="646"/>
    </location>
</feature>
<keyword evidence="2 5" id="KW-0645">Protease</keyword>